<dbReference type="SUPFAM" id="SSF50156">
    <property type="entry name" value="PDZ domain-like"/>
    <property type="match status" value="1"/>
</dbReference>
<keyword evidence="4" id="KW-0472">Membrane</keyword>
<dbReference type="InterPro" id="IPR001849">
    <property type="entry name" value="PH_domain"/>
</dbReference>
<dbReference type="CDD" id="cd00171">
    <property type="entry name" value="Sec7"/>
    <property type="match status" value="1"/>
</dbReference>
<dbReference type="InterPro" id="IPR023394">
    <property type="entry name" value="Sec7_C_sf"/>
</dbReference>
<evidence type="ECO:0000313" key="10">
    <source>
        <dbReference type="Proteomes" id="UP000663879"/>
    </source>
</evidence>
<dbReference type="InterPro" id="IPR035999">
    <property type="entry name" value="Sec7_dom_sf"/>
</dbReference>
<dbReference type="InterPro" id="IPR041681">
    <property type="entry name" value="PH_9"/>
</dbReference>
<comment type="caution">
    <text evidence="9">The sequence shown here is derived from an EMBL/GenBank/DDBJ whole genome shotgun (WGS) entry which is preliminary data.</text>
</comment>
<dbReference type="OrthoDB" id="2157641at2759"/>
<dbReference type="FunFam" id="1.10.1000.11:FF:000002">
    <property type="entry name" value="Cytohesin 1"/>
    <property type="match status" value="1"/>
</dbReference>
<gene>
    <name evidence="9" type="ORF">OXX778_LOCUS10906</name>
</gene>
<feature type="domain" description="SEC7" evidence="8">
    <location>
        <begin position="308"/>
        <end position="460"/>
    </location>
</feature>
<dbReference type="FunFam" id="2.30.29.30:FF:000267">
    <property type="entry name" value="PH and SEC7 domain-containing protein 4"/>
    <property type="match status" value="1"/>
</dbReference>
<dbReference type="PANTHER" id="PTHR10663">
    <property type="entry name" value="GUANYL-NUCLEOTIDE EXCHANGE FACTOR"/>
    <property type="match status" value="1"/>
</dbReference>
<dbReference type="EMBL" id="CAJNOC010001784">
    <property type="protein sequence ID" value="CAF0890922.1"/>
    <property type="molecule type" value="Genomic_DNA"/>
</dbReference>
<dbReference type="InterPro" id="IPR011993">
    <property type="entry name" value="PH-like_dom_sf"/>
</dbReference>
<accession>A0A813YYT2</accession>
<dbReference type="SMART" id="SM00222">
    <property type="entry name" value="Sec7"/>
    <property type="match status" value="1"/>
</dbReference>
<keyword evidence="3" id="KW-0344">Guanine-nucleotide releasing factor</keyword>
<evidence type="ECO:0000256" key="2">
    <source>
        <dbReference type="ARBA" id="ARBA00022475"/>
    </source>
</evidence>
<dbReference type="CDD" id="cd00136">
    <property type="entry name" value="PDZ_canonical"/>
    <property type="match status" value="1"/>
</dbReference>
<evidence type="ECO:0000256" key="1">
    <source>
        <dbReference type="ARBA" id="ARBA00004236"/>
    </source>
</evidence>
<evidence type="ECO:0000259" key="8">
    <source>
        <dbReference type="PROSITE" id="PS50190"/>
    </source>
</evidence>
<evidence type="ECO:0000256" key="3">
    <source>
        <dbReference type="ARBA" id="ARBA00022658"/>
    </source>
</evidence>
<dbReference type="Gene3D" id="2.30.42.10">
    <property type="match status" value="1"/>
</dbReference>
<sequence length="794" mass="89352">MTSSSTLTTTFKVVEIYRNNSSSSLLNPTVQVTDDLNENRSTQIYNLLGFNLIGGYSTDLPITIVDILNQNGKTPKVEEGDIILEINGISTRHMTLNEVNKQLRCCGNRIYLKIKSDPDYKSKLSELLKQTENLSIQTNILSKSCDNYINSSSSSSSSFLLHSNTIQNLSSTTLDNSISVSSSILATKSSDKSLTDTLTLTNDTKDDLIDHSTSSTSPLSSNDSSDCLSETTTSEHVYDNQIINAKMPTDLLPNNLNCAGNSTSPVLAFQVEIDEFVKQKIDEKLKECEIGDSDSDSEVPVYTPKGVDLPSAQRLAKRLYYLDGFKSSDVVRHLSKKNDFSSLVAEEYLRLFNFQSLTLDAALRKFLKQFQLVGDAQEKERVLMYFAKRYVDANNTAFNDVDSCHTLTCAIMLLNTDLHDPKVQNKMSLNEFIENLKGLNNGFNFPDVLLESLYSAIKNEPLEFACLDNDDICYDENPSMGISNPLNGNYTLRPLGSNPFIQMPDPQSAKEYKYGWLLRKCCIDSDGKRSPFLKRSWKMFYASLRDMVLYLHKDDKVFKNNTFDNITNAIRIHHSYASVASDYKKKQFVFRLKTADWAEYLFQTANSNELYDWVSTINSIAAMFSSPPLPGAIGSNKSFQRPLLPVSKTRYTLQEQLEYHKKHLKQLKTDLSRLESGAFNQQNFDKDKYNYLQYEIQRYQVYSSVLEEKILSESQSVQSPKPVVINEFSNSSGIFVNGGLMNGGLNFSDTTHTSPVKQMHLNSSPSVSPSNATTNSTTLTPTNVNSKKFNNYLD</sequence>
<organism evidence="9 10">
    <name type="scientific">Brachionus calyciflorus</name>
    <dbReference type="NCBI Taxonomy" id="104777"/>
    <lineage>
        <taxon>Eukaryota</taxon>
        <taxon>Metazoa</taxon>
        <taxon>Spiralia</taxon>
        <taxon>Gnathifera</taxon>
        <taxon>Rotifera</taxon>
        <taxon>Eurotatoria</taxon>
        <taxon>Monogononta</taxon>
        <taxon>Pseudotrocha</taxon>
        <taxon>Ploima</taxon>
        <taxon>Brachionidae</taxon>
        <taxon>Brachionus</taxon>
    </lineage>
</organism>
<dbReference type="Pfam" id="PF01369">
    <property type="entry name" value="Sec7"/>
    <property type="match status" value="1"/>
</dbReference>
<dbReference type="Pfam" id="PF00595">
    <property type="entry name" value="PDZ"/>
    <property type="match status" value="1"/>
</dbReference>
<dbReference type="Proteomes" id="UP000663879">
    <property type="component" value="Unassembled WGS sequence"/>
</dbReference>
<keyword evidence="10" id="KW-1185">Reference proteome</keyword>
<dbReference type="GO" id="GO:0005085">
    <property type="term" value="F:guanyl-nucleotide exchange factor activity"/>
    <property type="evidence" value="ECO:0007669"/>
    <property type="project" value="UniProtKB-KW"/>
</dbReference>
<feature type="compositionally biased region" description="Low complexity" evidence="5">
    <location>
        <begin position="761"/>
        <end position="786"/>
    </location>
</feature>
<dbReference type="AlphaFoldDB" id="A0A813YYT2"/>
<evidence type="ECO:0000259" key="6">
    <source>
        <dbReference type="PROSITE" id="PS50003"/>
    </source>
</evidence>
<reference evidence="9" key="1">
    <citation type="submission" date="2021-02" db="EMBL/GenBank/DDBJ databases">
        <authorList>
            <person name="Nowell W R."/>
        </authorList>
    </citation>
    <scope>NUCLEOTIDE SEQUENCE</scope>
    <source>
        <strain evidence="9">Ploen Becks lab</strain>
    </source>
</reference>
<feature type="region of interest" description="Disordered" evidence="5">
    <location>
        <begin position="205"/>
        <end position="231"/>
    </location>
</feature>
<dbReference type="PANTHER" id="PTHR10663:SF376">
    <property type="entry name" value="PH AND SEC7 DOMAIN-CONTAINING PROTEIN"/>
    <property type="match status" value="1"/>
</dbReference>
<keyword evidence="2" id="KW-1003">Cell membrane</keyword>
<dbReference type="Gene3D" id="2.30.29.30">
    <property type="entry name" value="Pleckstrin-homology domain (PH domain)/Phosphotyrosine-binding domain (PTB)"/>
    <property type="match status" value="1"/>
</dbReference>
<dbReference type="PRINTS" id="PR00683">
    <property type="entry name" value="SPECTRINPH"/>
</dbReference>
<protein>
    <submittedName>
        <fullName evidence="9">Uncharacterized protein</fullName>
    </submittedName>
</protein>
<dbReference type="GO" id="GO:0005886">
    <property type="term" value="C:plasma membrane"/>
    <property type="evidence" value="ECO:0007669"/>
    <property type="project" value="UniProtKB-SubCell"/>
</dbReference>
<evidence type="ECO:0000313" key="9">
    <source>
        <dbReference type="EMBL" id="CAF0890922.1"/>
    </source>
</evidence>
<dbReference type="PROSITE" id="PS50190">
    <property type="entry name" value="SEC7"/>
    <property type="match status" value="1"/>
</dbReference>
<dbReference type="SMART" id="SM00228">
    <property type="entry name" value="PDZ"/>
    <property type="match status" value="1"/>
</dbReference>
<dbReference type="PROSITE" id="PS50003">
    <property type="entry name" value="PH_DOMAIN"/>
    <property type="match status" value="1"/>
</dbReference>
<dbReference type="InterPro" id="IPR001605">
    <property type="entry name" value="PH_dom-spectrin-type"/>
</dbReference>
<evidence type="ECO:0000256" key="5">
    <source>
        <dbReference type="SAM" id="MobiDB-lite"/>
    </source>
</evidence>
<dbReference type="CDD" id="cd13295">
    <property type="entry name" value="PH_EFA6"/>
    <property type="match status" value="1"/>
</dbReference>
<dbReference type="InterPro" id="IPR000904">
    <property type="entry name" value="Sec7_dom"/>
</dbReference>
<dbReference type="Gene3D" id="1.10.1000.11">
    <property type="entry name" value="Arf Nucleotide-binding Site Opener,domain 2"/>
    <property type="match status" value="1"/>
</dbReference>
<dbReference type="SUPFAM" id="SSF50729">
    <property type="entry name" value="PH domain-like"/>
    <property type="match status" value="1"/>
</dbReference>
<dbReference type="SMART" id="SM00233">
    <property type="entry name" value="PH"/>
    <property type="match status" value="1"/>
</dbReference>
<dbReference type="PROSITE" id="PS50106">
    <property type="entry name" value="PDZ"/>
    <property type="match status" value="1"/>
</dbReference>
<dbReference type="InterPro" id="IPR036034">
    <property type="entry name" value="PDZ_sf"/>
</dbReference>
<name>A0A813YYT2_9BILA</name>
<feature type="domain" description="PDZ" evidence="7">
    <location>
        <begin position="29"/>
        <end position="118"/>
    </location>
</feature>
<comment type="subcellular location">
    <subcellularLocation>
        <location evidence="1">Cell membrane</location>
    </subcellularLocation>
</comment>
<dbReference type="InterPro" id="IPR001478">
    <property type="entry name" value="PDZ"/>
</dbReference>
<evidence type="ECO:0000256" key="4">
    <source>
        <dbReference type="ARBA" id="ARBA00023136"/>
    </source>
</evidence>
<proteinExistence type="predicted"/>
<feature type="region of interest" description="Disordered" evidence="5">
    <location>
        <begin position="751"/>
        <end position="794"/>
    </location>
</feature>
<dbReference type="SUPFAM" id="SSF48425">
    <property type="entry name" value="Sec7 domain"/>
    <property type="match status" value="1"/>
</dbReference>
<evidence type="ECO:0000259" key="7">
    <source>
        <dbReference type="PROSITE" id="PS50106"/>
    </source>
</evidence>
<feature type="domain" description="PH" evidence="6">
    <location>
        <begin position="510"/>
        <end position="622"/>
    </location>
</feature>
<dbReference type="GO" id="GO:0005543">
    <property type="term" value="F:phospholipid binding"/>
    <property type="evidence" value="ECO:0007669"/>
    <property type="project" value="InterPro"/>
</dbReference>
<dbReference type="GO" id="GO:0032012">
    <property type="term" value="P:regulation of ARF protein signal transduction"/>
    <property type="evidence" value="ECO:0007669"/>
    <property type="project" value="InterPro"/>
</dbReference>
<dbReference type="Pfam" id="PF15410">
    <property type="entry name" value="PH_9"/>
    <property type="match status" value="1"/>
</dbReference>
<feature type="compositionally biased region" description="Low complexity" evidence="5">
    <location>
        <begin position="212"/>
        <end position="229"/>
    </location>
</feature>